<keyword evidence="2" id="KW-0328">Glycosyltransferase</keyword>
<evidence type="ECO:0000256" key="3">
    <source>
        <dbReference type="ARBA" id="ARBA00022679"/>
    </source>
</evidence>
<dbReference type="OrthoDB" id="407658at2759"/>
<sequence>MSAELEETEETFLLFTAFDKAYSAGFLCAASHEAYAKQHGHQHCALVLETLELQRLCGGRAPQWAKIALLRQLLHEAAQGSPPEKTLGIPEAWPRWLVWIDADALLLDHRRVLQELTDPGPAVAGSFDVIISEDMSCASEVNTGMMLVRTYSSWAKKLFDKVWETADPRLHHAPFHEQSALCQLLFPPSNTERRRWWSWQGGPRCKVIHQHMLVWDCGTMNFKDPSNWPFVVHFVDDHTRRGGKSKADRILDVVRGGHCRAPLGGPWLLLADTEAAELWNSAVCQEKEDVVAAFQFGFEMQPIPTEQEPDAVLLQLAAAQPVVLKDFYDGEVLKPWSLEALAKEAFAEDIVRVAPLSPPRAVDGEVTPKRNYNGDYRFFGHLGLATWRPPRRPPLAPAWLDALGPRMEAQGGDPWAELWLCPAEATFRLHQLREQTHLFVANLAGEVLVAVCPGEASEVLRQAGMTYDPSQSAWDPFGNSALPGVAASAVSLFAGDVLLAPRNSWLAMRSLRIAN</sequence>
<name>A0A1Q9ELX5_SYMMI</name>
<evidence type="ECO:0000313" key="4">
    <source>
        <dbReference type="EMBL" id="OLQ08453.1"/>
    </source>
</evidence>
<evidence type="ECO:0000256" key="2">
    <source>
        <dbReference type="ARBA" id="ARBA00022676"/>
    </source>
</evidence>
<keyword evidence="3" id="KW-0808">Transferase</keyword>
<dbReference type="InterPro" id="IPR029044">
    <property type="entry name" value="Nucleotide-diphossugar_trans"/>
</dbReference>
<dbReference type="InterPro" id="IPR008630">
    <property type="entry name" value="Glyco_trans_34"/>
</dbReference>
<keyword evidence="5" id="KW-1185">Reference proteome</keyword>
<dbReference type="SUPFAM" id="SSF53448">
    <property type="entry name" value="Nucleotide-diphospho-sugar transferases"/>
    <property type="match status" value="1"/>
</dbReference>
<organism evidence="4 5">
    <name type="scientific">Symbiodinium microadriaticum</name>
    <name type="common">Dinoflagellate</name>
    <name type="synonym">Zooxanthella microadriatica</name>
    <dbReference type="NCBI Taxonomy" id="2951"/>
    <lineage>
        <taxon>Eukaryota</taxon>
        <taxon>Sar</taxon>
        <taxon>Alveolata</taxon>
        <taxon>Dinophyceae</taxon>
        <taxon>Suessiales</taxon>
        <taxon>Symbiodiniaceae</taxon>
        <taxon>Symbiodinium</taxon>
    </lineage>
</organism>
<dbReference type="PANTHER" id="PTHR31306:SF4">
    <property type="entry name" value="ALPHA-1,2-GALACTOSYLTRANSFERASE"/>
    <property type="match status" value="1"/>
</dbReference>
<dbReference type="GO" id="GO:0006487">
    <property type="term" value="P:protein N-linked glycosylation"/>
    <property type="evidence" value="ECO:0007669"/>
    <property type="project" value="TreeGrafter"/>
</dbReference>
<dbReference type="GO" id="GO:0000139">
    <property type="term" value="C:Golgi membrane"/>
    <property type="evidence" value="ECO:0007669"/>
    <property type="project" value="TreeGrafter"/>
</dbReference>
<dbReference type="GO" id="GO:0016757">
    <property type="term" value="F:glycosyltransferase activity"/>
    <property type="evidence" value="ECO:0007669"/>
    <property type="project" value="UniProtKB-KW"/>
</dbReference>
<reference evidence="4 5" key="1">
    <citation type="submission" date="2016-02" db="EMBL/GenBank/DDBJ databases">
        <title>Genome analysis of coral dinoflagellate symbionts highlights evolutionary adaptations to a symbiotic lifestyle.</title>
        <authorList>
            <person name="Aranda M."/>
            <person name="Li Y."/>
            <person name="Liew Y.J."/>
            <person name="Baumgarten S."/>
            <person name="Simakov O."/>
            <person name="Wilson M."/>
            <person name="Piel J."/>
            <person name="Ashoor H."/>
            <person name="Bougouffa S."/>
            <person name="Bajic V.B."/>
            <person name="Ryu T."/>
            <person name="Ravasi T."/>
            <person name="Bayer T."/>
            <person name="Micklem G."/>
            <person name="Kim H."/>
            <person name="Bhak J."/>
            <person name="Lajeunesse T.C."/>
            <person name="Voolstra C.R."/>
        </authorList>
    </citation>
    <scope>NUCLEOTIDE SEQUENCE [LARGE SCALE GENOMIC DNA]</scope>
    <source>
        <strain evidence="4 5">CCMP2467</strain>
    </source>
</reference>
<dbReference type="Gene3D" id="3.90.550.10">
    <property type="entry name" value="Spore Coat Polysaccharide Biosynthesis Protein SpsA, Chain A"/>
    <property type="match status" value="1"/>
</dbReference>
<evidence type="ECO:0000313" key="5">
    <source>
        <dbReference type="Proteomes" id="UP000186817"/>
    </source>
</evidence>
<proteinExistence type="inferred from homology"/>
<protein>
    <submittedName>
        <fullName evidence="4">Uncharacterized protein</fullName>
    </submittedName>
</protein>
<gene>
    <name evidence="4" type="ORF">AK812_SmicGene8034</name>
</gene>
<evidence type="ECO:0000256" key="1">
    <source>
        <dbReference type="ARBA" id="ARBA00005664"/>
    </source>
</evidence>
<comment type="similarity">
    <text evidence="1">Belongs to the glycosyltransferase 34 family.</text>
</comment>
<comment type="caution">
    <text evidence="4">The sequence shown here is derived from an EMBL/GenBank/DDBJ whole genome shotgun (WGS) entry which is preliminary data.</text>
</comment>
<dbReference type="PANTHER" id="PTHR31306">
    <property type="entry name" value="ALPHA-1,6-MANNOSYLTRANSFERASE MNN11-RELATED"/>
    <property type="match status" value="1"/>
</dbReference>
<dbReference type="Proteomes" id="UP000186817">
    <property type="component" value="Unassembled WGS sequence"/>
</dbReference>
<dbReference type="EMBL" id="LSRX01000117">
    <property type="protein sequence ID" value="OLQ08453.1"/>
    <property type="molecule type" value="Genomic_DNA"/>
</dbReference>
<accession>A0A1Q9ELX5</accession>
<dbReference type="AlphaFoldDB" id="A0A1Q9ELX5"/>